<evidence type="ECO:0000313" key="2">
    <source>
        <dbReference type="EMBL" id="MCP1727822.1"/>
    </source>
</evidence>
<dbReference type="EMBL" id="JALJYF010000002">
    <property type="protein sequence ID" value="MCP1727822.1"/>
    <property type="molecule type" value="Genomic_DNA"/>
</dbReference>
<name>A0ABT1GD02_9GAMM</name>
<evidence type="ECO:0008006" key="4">
    <source>
        <dbReference type="Google" id="ProtNLM"/>
    </source>
</evidence>
<dbReference type="RefSeq" id="WP_253448666.1">
    <property type="nucleotide sequence ID" value="NZ_JALJYF010000002.1"/>
</dbReference>
<dbReference type="Proteomes" id="UP001523550">
    <property type="component" value="Unassembled WGS sequence"/>
</dbReference>
<keyword evidence="3" id="KW-1185">Reference proteome</keyword>
<keyword evidence="1" id="KW-0732">Signal</keyword>
<evidence type="ECO:0000313" key="3">
    <source>
        <dbReference type="Proteomes" id="UP001523550"/>
    </source>
</evidence>
<protein>
    <recommendedName>
        <fullName evidence="4">SH3 domain-containing protein</fullName>
    </recommendedName>
</protein>
<comment type="caution">
    <text evidence="2">The sequence shown here is derived from an EMBL/GenBank/DDBJ whole genome shotgun (WGS) entry which is preliminary data.</text>
</comment>
<accession>A0ABT1GD02</accession>
<feature type="signal peptide" evidence="1">
    <location>
        <begin position="1"/>
        <end position="23"/>
    </location>
</feature>
<gene>
    <name evidence="2" type="ORF">J2T60_001822</name>
</gene>
<sequence>MGMRFCLMAGLVLAALPFKPLMAETVAASEDGTVYVQTQGAALFEDPSFGGDPVARLAQGLEVRVLAEEDGWQRIRVEELEGWMPAMVLRDTPPTGRESHVDEAAELESSARRRASAVTTAGAIRGVEEDERLLDDPNLNIEALRRMEELGASPEEALQFMSEEEEER</sequence>
<organism evidence="2 3">
    <name type="scientific">Natronospira proteinivora</name>
    <dbReference type="NCBI Taxonomy" id="1807133"/>
    <lineage>
        <taxon>Bacteria</taxon>
        <taxon>Pseudomonadati</taxon>
        <taxon>Pseudomonadota</taxon>
        <taxon>Gammaproteobacteria</taxon>
        <taxon>Natronospirales</taxon>
        <taxon>Natronospiraceae</taxon>
        <taxon>Natronospira</taxon>
    </lineage>
</organism>
<feature type="chain" id="PRO_5047450552" description="SH3 domain-containing protein" evidence="1">
    <location>
        <begin position="24"/>
        <end position="168"/>
    </location>
</feature>
<evidence type="ECO:0000256" key="1">
    <source>
        <dbReference type="SAM" id="SignalP"/>
    </source>
</evidence>
<reference evidence="2 3" key="1">
    <citation type="submission" date="2022-03" db="EMBL/GenBank/DDBJ databases">
        <title>Genomic Encyclopedia of Type Strains, Phase III (KMG-III): the genomes of soil and plant-associated and newly described type strains.</title>
        <authorList>
            <person name="Whitman W."/>
        </authorList>
    </citation>
    <scope>NUCLEOTIDE SEQUENCE [LARGE SCALE GENOMIC DNA]</scope>
    <source>
        <strain evidence="2 3">BSker1</strain>
    </source>
</reference>
<dbReference type="Gene3D" id="2.30.30.40">
    <property type="entry name" value="SH3 Domains"/>
    <property type="match status" value="1"/>
</dbReference>
<proteinExistence type="predicted"/>